<organism evidence="3 4">
    <name type="scientific">Nonomuraea monospora</name>
    <dbReference type="NCBI Taxonomy" id="568818"/>
    <lineage>
        <taxon>Bacteria</taxon>
        <taxon>Bacillati</taxon>
        <taxon>Actinomycetota</taxon>
        <taxon>Actinomycetes</taxon>
        <taxon>Streptosporangiales</taxon>
        <taxon>Streptosporangiaceae</taxon>
        <taxon>Nonomuraea</taxon>
    </lineage>
</organism>
<keyword evidence="2" id="KW-0812">Transmembrane</keyword>
<feature type="region of interest" description="Disordered" evidence="1">
    <location>
        <begin position="1"/>
        <end position="72"/>
    </location>
</feature>
<reference evidence="3 4" key="1">
    <citation type="journal article" date="2019" name="Int. J. Syst. Evol. Microbiol.">
        <title>The Global Catalogue of Microorganisms (GCM) 10K type strain sequencing project: providing services to taxonomists for standard genome sequencing and annotation.</title>
        <authorList>
            <consortium name="The Broad Institute Genomics Platform"/>
            <consortium name="The Broad Institute Genome Sequencing Center for Infectious Disease"/>
            <person name="Wu L."/>
            <person name="Ma J."/>
        </authorList>
    </citation>
    <scope>NUCLEOTIDE SEQUENCE [LARGE SCALE GENOMIC DNA]</scope>
    <source>
        <strain evidence="3 4">JCM 16114</strain>
    </source>
</reference>
<dbReference type="Proteomes" id="UP001499843">
    <property type="component" value="Unassembled WGS sequence"/>
</dbReference>
<sequence length="272" mass="28940">MARRTVAGAYLGERRMSTHEPHWENGPAQDGPAPIGPAPVSPGPVGPAPAGPAPAGPAPVGPAPAGPGGPPRPAGAYVARIKAGTVARKGRGGCLLWTLMICVGLVFWLTSSNRDDDGTVRSLLPSGGTVLMGVFAYALLSLIIVAALSALHALGMFLFELARPRYLRISADGIELVRGLRRVRFAWPRIAFIGIVPGIGPKPRATLILRPMFDFTAPDPFAGQRLSWTSARSPWRDKATDTINLCRLDELVTTPGQLDAALRHFFPGPRRW</sequence>
<accession>A0ABN3CZV2</accession>
<evidence type="ECO:0008006" key="5">
    <source>
        <dbReference type="Google" id="ProtNLM"/>
    </source>
</evidence>
<evidence type="ECO:0000313" key="4">
    <source>
        <dbReference type="Proteomes" id="UP001499843"/>
    </source>
</evidence>
<feature type="transmembrane region" description="Helical" evidence="2">
    <location>
        <begin position="92"/>
        <end position="110"/>
    </location>
</feature>
<keyword evidence="4" id="KW-1185">Reference proteome</keyword>
<name>A0ABN3CZV2_9ACTN</name>
<proteinExistence type="predicted"/>
<evidence type="ECO:0000256" key="2">
    <source>
        <dbReference type="SAM" id="Phobius"/>
    </source>
</evidence>
<protein>
    <recommendedName>
        <fullName evidence="5">PH domain-containing protein</fullName>
    </recommendedName>
</protein>
<evidence type="ECO:0000313" key="3">
    <source>
        <dbReference type="EMBL" id="GAA2215054.1"/>
    </source>
</evidence>
<feature type="transmembrane region" description="Helical" evidence="2">
    <location>
        <begin position="130"/>
        <end position="159"/>
    </location>
</feature>
<feature type="compositionally biased region" description="Pro residues" evidence="1">
    <location>
        <begin position="34"/>
        <end position="72"/>
    </location>
</feature>
<dbReference type="EMBL" id="BAAAQX010000046">
    <property type="protein sequence ID" value="GAA2215054.1"/>
    <property type="molecule type" value="Genomic_DNA"/>
</dbReference>
<keyword evidence="2" id="KW-0472">Membrane</keyword>
<keyword evidence="2" id="KW-1133">Transmembrane helix</keyword>
<evidence type="ECO:0000256" key="1">
    <source>
        <dbReference type="SAM" id="MobiDB-lite"/>
    </source>
</evidence>
<feature type="compositionally biased region" description="Basic and acidic residues" evidence="1">
    <location>
        <begin position="12"/>
        <end position="23"/>
    </location>
</feature>
<gene>
    <name evidence="3" type="ORF">GCM10009850_105210</name>
</gene>
<comment type="caution">
    <text evidence="3">The sequence shown here is derived from an EMBL/GenBank/DDBJ whole genome shotgun (WGS) entry which is preliminary data.</text>
</comment>